<evidence type="ECO:0000256" key="1">
    <source>
        <dbReference type="ARBA" id="ARBA00008296"/>
    </source>
</evidence>
<comment type="caution">
    <text evidence="4">The sequence shown here is derived from an EMBL/GenBank/DDBJ whole genome shotgun (WGS) entry which is preliminary data.</text>
</comment>
<protein>
    <submittedName>
        <fullName evidence="4">Coiled-coil domain-containing protein 124-A</fullName>
    </submittedName>
</protein>
<sequence>MAYKPRKLGEKTIKFENSFQANKNREQEEPLEAHSLDAALDMLGVGNEKELERHPERRLKAAFKAFEEAKLQQVKEDYPGLKLSQYKHKLREMV</sequence>
<dbReference type="GO" id="GO:0005634">
    <property type="term" value="C:nucleus"/>
    <property type="evidence" value="ECO:0007669"/>
    <property type="project" value="TreeGrafter"/>
</dbReference>
<feature type="domain" description="Coiled-coil" evidence="3">
    <location>
        <begin position="22"/>
        <end position="92"/>
    </location>
</feature>
<evidence type="ECO:0000259" key="3">
    <source>
        <dbReference type="Pfam" id="PF06244"/>
    </source>
</evidence>
<dbReference type="GO" id="GO:0003713">
    <property type="term" value="F:transcription coactivator activity"/>
    <property type="evidence" value="ECO:0007669"/>
    <property type="project" value="TreeGrafter"/>
</dbReference>
<reference evidence="4" key="1">
    <citation type="submission" date="2023-08" db="EMBL/GenBank/DDBJ databases">
        <title>Reference Genome Resource for the Citrus Pathogen Phytophthora citrophthora.</title>
        <authorList>
            <person name="Moller H."/>
            <person name="Coetzee B."/>
            <person name="Rose L.J."/>
            <person name="Van Niekerk J.M."/>
        </authorList>
    </citation>
    <scope>NUCLEOTIDE SEQUENCE</scope>
    <source>
        <strain evidence="4">STE-U-9442</strain>
    </source>
</reference>
<accession>A0AAD9LMR4</accession>
<gene>
    <name evidence="4" type="ORF">P3T76_005590</name>
</gene>
<dbReference type="EMBL" id="JASMQC010000008">
    <property type="protein sequence ID" value="KAK1942953.1"/>
    <property type="molecule type" value="Genomic_DNA"/>
</dbReference>
<dbReference type="PANTHER" id="PTHR21680">
    <property type="entry name" value="COILED-COIL DOMAIN-CONTAINING PROTEIN 124"/>
    <property type="match status" value="1"/>
</dbReference>
<organism evidence="4 5">
    <name type="scientific">Phytophthora citrophthora</name>
    <dbReference type="NCBI Taxonomy" id="4793"/>
    <lineage>
        <taxon>Eukaryota</taxon>
        <taxon>Sar</taxon>
        <taxon>Stramenopiles</taxon>
        <taxon>Oomycota</taxon>
        <taxon>Peronosporomycetes</taxon>
        <taxon>Peronosporales</taxon>
        <taxon>Peronosporaceae</taxon>
        <taxon>Phytophthora</taxon>
    </lineage>
</organism>
<dbReference type="InterPro" id="IPR054414">
    <property type="entry name" value="Ccdc124/Oxs1_C"/>
</dbReference>
<proteinExistence type="inferred from homology"/>
<dbReference type="PANTHER" id="PTHR21680:SF0">
    <property type="entry name" value="COILED-COIL DOMAIN-CONTAINING PROTEIN 124"/>
    <property type="match status" value="1"/>
</dbReference>
<dbReference type="Pfam" id="PF06244">
    <property type="entry name" value="Ccdc124"/>
    <property type="match status" value="1"/>
</dbReference>
<keyword evidence="2" id="KW-0175">Coiled coil</keyword>
<dbReference type="Proteomes" id="UP001259832">
    <property type="component" value="Unassembled WGS sequence"/>
</dbReference>
<evidence type="ECO:0000313" key="4">
    <source>
        <dbReference type="EMBL" id="KAK1942953.1"/>
    </source>
</evidence>
<dbReference type="InterPro" id="IPR010422">
    <property type="entry name" value="Ccdc124/Oxs1"/>
</dbReference>
<name>A0AAD9LMR4_9STRA</name>
<dbReference type="AlphaFoldDB" id="A0AAD9LMR4"/>
<evidence type="ECO:0000313" key="5">
    <source>
        <dbReference type="Proteomes" id="UP001259832"/>
    </source>
</evidence>
<evidence type="ECO:0000256" key="2">
    <source>
        <dbReference type="ARBA" id="ARBA00023054"/>
    </source>
</evidence>
<keyword evidence="5" id="KW-1185">Reference proteome</keyword>
<dbReference type="GO" id="GO:0006366">
    <property type="term" value="P:transcription by RNA polymerase II"/>
    <property type="evidence" value="ECO:0007669"/>
    <property type="project" value="TreeGrafter"/>
</dbReference>
<comment type="similarity">
    <text evidence="1">Belongs to the CCDC124 family.</text>
</comment>